<keyword evidence="2" id="KW-1185">Reference proteome</keyword>
<dbReference type="AlphaFoldDB" id="A0A3P7IM00"/>
<name>A0A3P7IM00_STRVU</name>
<dbReference type="Proteomes" id="UP000270094">
    <property type="component" value="Unassembled WGS sequence"/>
</dbReference>
<organism evidence="1 2">
    <name type="scientific">Strongylus vulgaris</name>
    <name type="common">Blood worm</name>
    <dbReference type="NCBI Taxonomy" id="40348"/>
    <lineage>
        <taxon>Eukaryota</taxon>
        <taxon>Metazoa</taxon>
        <taxon>Ecdysozoa</taxon>
        <taxon>Nematoda</taxon>
        <taxon>Chromadorea</taxon>
        <taxon>Rhabditida</taxon>
        <taxon>Rhabditina</taxon>
        <taxon>Rhabditomorpha</taxon>
        <taxon>Strongyloidea</taxon>
        <taxon>Strongylidae</taxon>
        <taxon>Strongylus</taxon>
    </lineage>
</organism>
<evidence type="ECO:0000313" key="1">
    <source>
        <dbReference type="EMBL" id="VDM74091.1"/>
    </source>
</evidence>
<reference evidence="1 2" key="1">
    <citation type="submission" date="2018-11" db="EMBL/GenBank/DDBJ databases">
        <authorList>
            <consortium name="Pathogen Informatics"/>
        </authorList>
    </citation>
    <scope>NUCLEOTIDE SEQUENCE [LARGE SCALE GENOMIC DNA]</scope>
</reference>
<accession>A0A3P7IM00</accession>
<dbReference type="OrthoDB" id="6029at2759"/>
<proteinExistence type="predicted"/>
<gene>
    <name evidence="1" type="ORF">SVUK_LOCUS9089</name>
</gene>
<sequence>MQYTKLVLALGGEPRKLSCPGADLKVESSLPSLLRAAFSAL</sequence>
<protein>
    <submittedName>
        <fullName evidence="1">Uncharacterized protein</fullName>
    </submittedName>
</protein>
<evidence type="ECO:0000313" key="2">
    <source>
        <dbReference type="Proteomes" id="UP000270094"/>
    </source>
</evidence>
<dbReference type="EMBL" id="UYYB01034121">
    <property type="protein sequence ID" value="VDM74091.1"/>
    <property type="molecule type" value="Genomic_DNA"/>
</dbReference>